<evidence type="ECO:0008006" key="3">
    <source>
        <dbReference type="Google" id="ProtNLM"/>
    </source>
</evidence>
<reference evidence="1 2" key="1">
    <citation type="submission" date="2019-01" db="EMBL/GenBank/DDBJ databases">
        <authorList>
            <person name="Ferrante I. M."/>
        </authorList>
    </citation>
    <scope>NUCLEOTIDE SEQUENCE [LARGE SCALE GENOMIC DNA]</scope>
    <source>
        <strain evidence="1 2">B856</strain>
    </source>
</reference>
<dbReference type="InterPro" id="IPR055323">
    <property type="entry name" value="C57A10.07/YOR238W"/>
</dbReference>
<name>A0A448Z0J1_9STRA</name>
<dbReference type="PANTHER" id="PTHR28110:SF1">
    <property type="entry name" value="TRANSMEMBRANE PROTEIN"/>
    <property type="match status" value="1"/>
</dbReference>
<proteinExistence type="predicted"/>
<evidence type="ECO:0000313" key="2">
    <source>
        <dbReference type="Proteomes" id="UP000291116"/>
    </source>
</evidence>
<evidence type="ECO:0000313" key="1">
    <source>
        <dbReference type="EMBL" id="VEU35540.1"/>
    </source>
</evidence>
<dbReference type="PANTHER" id="PTHR28110">
    <property type="entry name" value="TRANSMEMBRANE PROTEIN"/>
    <property type="match status" value="1"/>
</dbReference>
<accession>A0A448Z0J1</accession>
<keyword evidence="2" id="KW-1185">Reference proteome</keyword>
<sequence length="245" mass="27477">MVAGHSVTVSDHLRDADSDEKDWFLLSYQKGRGLPQAIHAHIAAGIEEARKDPEALLVFSGGETRASSGPHTEAQAYYHVADSMNLWPSDPGSSVRARTTTEEFATDSFENFMFSIARFREVTGTYPKKITAVSFSFKRRRFETLHAPALRWPSERFVYVGVDPPASTGFDLEQSAEGERKNAAAPFEQDPYGCHSEVLQEKRKSRNPFKRTPPYPLSCPDMKYLLGYCGPELVPSDRVPWDTDP</sequence>
<dbReference type="GO" id="GO:0005737">
    <property type="term" value="C:cytoplasm"/>
    <property type="evidence" value="ECO:0007669"/>
    <property type="project" value="TreeGrafter"/>
</dbReference>
<dbReference type="Proteomes" id="UP000291116">
    <property type="component" value="Unassembled WGS sequence"/>
</dbReference>
<dbReference type="AlphaFoldDB" id="A0A448Z0J1"/>
<gene>
    <name evidence="1" type="ORF">PSNMU_V1.4_AUG-EV-PASAV3_0021890</name>
</gene>
<protein>
    <recommendedName>
        <fullName evidence="3">DUF218 domain-containing protein</fullName>
    </recommendedName>
</protein>
<dbReference type="EMBL" id="CAACVS010000060">
    <property type="protein sequence ID" value="VEU35540.1"/>
    <property type="molecule type" value="Genomic_DNA"/>
</dbReference>
<organism evidence="1 2">
    <name type="scientific">Pseudo-nitzschia multistriata</name>
    <dbReference type="NCBI Taxonomy" id="183589"/>
    <lineage>
        <taxon>Eukaryota</taxon>
        <taxon>Sar</taxon>
        <taxon>Stramenopiles</taxon>
        <taxon>Ochrophyta</taxon>
        <taxon>Bacillariophyta</taxon>
        <taxon>Bacillariophyceae</taxon>
        <taxon>Bacillariophycidae</taxon>
        <taxon>Bacillariales</taxon>
        <taxon>Bacillariaceae</taxon>
        <taxon>Pseudo-nitzschia</taxon>
    </lineage>
</organism>
<dbReference type="OrthoDB" id="4347at2759"/>